<evidence type="ECO:0000256" key="3">
    <source>
        <dbReference type="ARBA" id="ARBA00022825"/>
    </source>
</evidence>
<dbReference type="NCBIfam" id="NF045542">
    <property type="entry name" value="Clp_rel_HeadMat"/>
    <property type="match status" value="1"/>
</dbReference>
<dbReference type="GO" id="GO:0004252">
    <property type="term" value="F:serine-type endopeptidase activity"/>
    <property type="evidence" value="ECO:0007669"/>
    <property type="project" value="TreeGrafter"/>
</dbReference>
<dbReference type="OrthoDB" id="9806592at2"/>
<dbReference type="InterPro" id="IPR023562">
    <property type="entry name" value="ClpP/TepA"/>
</dbReference>
<keyword evidence="1 5" id="KW-0645">Protease</keyword>
<reference evidence="5 6" key="1">
    <citation type="submission" date="2019-06" db="EMBL/GenBank/DDBJ databases">
        <title>Genome of new Rhodobacteraceae sp. SM1903.</title>
        <authorList>
            <person name="Ren X."/>
        </authorList>
    </citation>
    <scope>NUCLEOTIDE SEQUENCE [LARGE SCALE GENOMIC DNA]</scope>
    <source>
        <strain evidence="5 6">SM1903</strain>
    </source>
</reference>
<dbReference type="GO" id="GO:0051117">
    <property type="term" value="F:ATPase binding"/>
    <property type="evidence" value="ECO:0007669"/>
    <property type="project" value="TreeGrafter"/>
</dbReference>
<proteinExistence type="predicted"/>
<evidence type="ECO:0000256" key="2">
    <source>
        <dbReference type="ARBA" id="ARBA00022801"/>
    </source>
</evidence>
<keyword evidence="2" id="KW-0378">Hydrolase</keyword>
<feature type="region of interest" description="Disordered" evidence="4">
    <location>
        <begin position="215"/>
        <end position="256"/>
    </location>
</feature>
<dbReference type="PANTHER" id="PTHR10381">
    <property type="entry name" value="ATP-DEPENDENT CLP PROTEASE PROTEOLYTIC SUBUNIT"/>
    <property type="match status" value="1"/>
</dbReference>
<dbReference type="Gene3D" id="3.90.226.10">
    <property type="entry name" value="2-enoyl-CoA Hydratase, Chain A, domain 1"/>
    <property type="match status" value="1"/>
</dbReference>
<dbReference type="GO" id="GO:0009368">
    <property type="term" value="C:endopeptidase Clp complex"/>
    <property type="evidence" value="ECO:0007669"/>
    <property type="project" value="TreeGrafter"/>
</dbReference>
<feature type="compositionally biased region" description="Pro residues" evidence="4">
    <location>
        <begin position="239"/>
        <end position="251"/>
    </location>
</feature>
<dbReference type="SUPFAM" id="SSF52096">
    <property type="entry name" value="ClpP/crotonase"/>
    <property type="match status" value="1"/>
</dbReference>
<evidence type="ECO:0000256" key="4">
    <source>
        <dbReference type="SAM" id="MobiDB-lite"/>
    </source>
</evidence>
<keyword evidence="6" id="KW-1185">Reference proteome</keyword>
<gene>
    <name evidence="5" type="ORF">FHY64_06490</name>
</gene>
<dbReference type="Pfam" id="PF25209">
    <property type="entry name" value="Phage_capsid_4"/>
    <property type="match status" value="1"/>
</dbReference>
<dbReference type="NCBIfam" id="NF045540">
    <property type="entry name" value="scaf_prot_MCP1"/>
    <property type="match status" value="1"/>
</dbReference>
<dbReference type="EMBL" id="VFFF01000001">
    <property type="protein sequence ID" value="TNY32921.1"/>
    <property type="molecule type" value="Genomic_DNA"/>
</dbReference>
<dbReference type="RefSeq" id="WP_140193604.1">
    <property type="nucleotide sequence ID" value="NZ_CP065915.1"/>
</dbReference>
<accession>A0A5C5GG41</accession>
<evidence type="ECO:0000313" key="6">
    <source>
        <dbReference type="Proteomes" id="UP000314011"/>
    </source>
</evidence>
<dbReference type="Pfam" id="PF00574">
    <property type="entry name" value="CLP_protease"/>
    <property type="match status" value="1"/>
</dbReference>
<comment type="caution">
    <text evidence="5">The sequence shown here is derived from an EMBL/GenBank/DDBJ whole genome shotgun (WGS) entry which is preliminary data.</text>
</comment>
<keyword evidence="3" id="KW-0720">Serine protease</keyword>
<dbReference type="InterPro" id="IPR029045">
    <property type="entry name" value="ClpP/crotonase-like_dom_sf"/>
</dbReference>
<organism evidence="5 6">
    <name type="scientific">Pelagovum pacificum</name>
    <dbReference type="NCBI Taxonomy" id="2588711"/>
    <lineage>
        <taxon>Bacteria</taxon>
        <taxon>Pseudomonadati</taxon>
        <taxon>Pseudomonadota</taxon>
        <taxon>Alphaproteobacteria</taxon>
        <taxon>Rhodobacterales</taxon>
        <taxon>Paracoccaceae</taxon>
        <taxon>Pelagovum</taxon>
    </lineage>
</organism>
<name>A0A5C5GG41_9RHOB</name>
<evidence type="ECO:0000256" key="1">
    <source>
        <dbReference type="ARBA" id="ARBA00022670"/>
    </source>
</evidence>
<dbReference type="PANTHER" id="PTHR10381:SF70">
    <property type="entry name" value="ATP-DEPENDENT CLP PROTEASE PROTEOLYTIC SUBUNIT"/>
    <property type="match status" value="1"/>
</dbReference>
<evidence type="ECO:0000313" key="5">
    <source>
        <dbReference type="EMBL" id="TNY32921.1"/>
    </source>
</evidence>
<sequence>MPDNELLLYGTVGDTFWEEDYFTAAQVRGQLAVMSGPITVRINSGGGIASEGQAIYTMLVDYPGEVHVVVDGIALSSASLIAMAGDRITMRLGSWMLIHDPAQMFTDGRGTEDDHRTSAEHLRIIADAYADVYARRTGQTRERVRELMQAETVLNGEMAVELGFADDRDEETPAVTAAVFDFRMYRNAPRELREAAEALGPAPSRTAVLAMVAGEPRQKKDPQMTQNPEGATATAPKPATSPAPPANPTPPVADGATVTMSADDAVRAERTRTRQIMQACRQAGLEMSVADQHIASGTSLEAALDDITAKWQEKGDTDAPMTGAPVAHVGMESREKFVMGATKALMAKARLEGGERNEFSSLTLSEMARESIEMAGERVTSRDRREMVGRALTMAGMHTTSDFANILADVASKAALQGWNEAEETYPLWTRAGSLSDFKPSKRVGLGLVSALEKIGETGEYKYGTVGDRGEEIVLGTYGKIIAITRQAIINDDLMMLGDLPRRMGRAARRTVGNLVYAVLTTNPNMSDGKALFHADHNNLGSAGAPSVSTLGAARAAMRTQKDPGDPKATLNISPRYMLVPATLETATRQLLTSTVDPTSQKGHATNPVNGMAELIVDGRLDAASTTAWYLAADPSAYDTIEVAYLDGNDTPYLEEKTGWTVDGVELKVRMDAGVAPLAYQTLYKNPGQ</sequence>
<protein>
    <submittedName>
        <fullName evidence="5">Clp protease ClpP</fullName>
    </submittedName>
</protein>
<dbReference type="CDD" id="cd07016">
    <property type="entry name" value="S14_ClpP_1"/>
    <property type="match status" value="1"/>
</dbReference>
<dbReference type="GO" id="GO:0006515">
    <property type="term" value="P:protein quality control for misfolded or incompletely synthesized proteins"/>
    <property type="evidence" value="ECO:0007669"/>
    <property type="project" value="TreeGrafter"/>
</dbReference>
<dbReference type="Proteomes" id="UP000314011">
    <property type="component" value="Unassembled WGS sequence"/>
</dbReference>
<dbReference type="GO" id="GO:0004176">
    <property type="term" value="F:ATP-dependent peptidase activity"/>
    <property type="evidence" value="ECO:0007669"/>
    <property type="project" value="TreeGrafter"/>
</dbReference>
<dbReference type="AlphaFoldDB" id="A0A5C5GG41"/>